<sequence>MKNLLKILLGGLFLCSFYAVNAVAKDVNVAFFLEWATPNQEAKVNKAYDDAMGVNINWTNFATGVEMTEAMLSGDIDISYSQGMTPFVNAVNAKAPIKIVDVAVEYGMGGTGCVVSNASGITKANASELEGQKVAVPLNTMADYAMRMIAAHLGADVSQFQLVDMEPADGAVALVDGNVVAACLFGKNSIDKALEAGSMLMTTEEATAAGITSFDITSVTDKFIKENPELVRAFLEVTAESNALFAAGNSDMSIIAKDAGMSVEKTTNQMSGFGFPTPEEQKSSWLNSGGKVEGMLAFMGNMFATAENPALSDYSKTIDASFLP</sequence>
<name>A0A381TD44_9ZZZZ</name>
<dbReference type="GO" id="GO:0042597">
    <property type="term" value="C:periplasmic space"/>
    <property type="evidence" value="ECO:0007669"/>
    <property type="project" value="UniProtKB-SubCell"/>
</dbReference>
<protein>
    <recommendedName>
        <fullName evidence="4">SsuA/THI5-like domain-containing protein</fullName>
    </recommendedName>
</protein>
<dbReference type="GO" id="GO:0042918">
    <property type="term" value="P:alkanesulfonate transmembrane transport"/>
    <property type="evidence" value="ECO:0007669"/>
    <property type="project" value="TreeGrafter"/>
</dbReference>
<reference evidence="5" key="1">
    <citation type="submission" date="2018-05" db="EMBL/GenBank/DDBJ databases">
        <authorList>
            <person name="Lanie J.A."/>
            <person name="Ng W.-L."/>
            <person name="Kazmierczak K.M."/>
            <person name="Andrzejewski T.M."/>
            <person name="Davidsen T.M."/>
            <person name="Wayne K.J."/>
            <person name="Tettelin H."/>
            <person name="Glass J.I."/>
            <person name="Rusch D."/>
            <person name="Podicherti R."/>
            <person name="Tsui H.-C.T."/>
            <person name="Winkler M.E."/>
        </authorList>
    </citation>
    <scope>NUCLEOTIDE SEQUENCE</scope>
</reference>
<dbReference type="Pfam" id="PF09084">
    <property type="entry name" value="NMT1"/>
    <property type="match status" value="1"/>
</dbReference>
<organism evidence="5">
    <name type="scientific">marine metagenome</name>
    <dbReference type="NCBI Taxonomy" id="408172"/>
    <lineage>
        <taxon>unclassified sequences</taxon>
        <taxon>metagenomes</taxon>
        <taxon>ecological metagenomes</taxon>
    </lineage>
</organism>
<dbReference type="InterPro" id="IPR015168">
    <property type="entry name" value="SsuA/THI5"/>
</dbReference>
<evidence type="ECO:0000256" key="1">
    <source>
        <dbReference type="ARBA" id="ARBA00004418"/>
    </source>
</evidence>
<dbReference type="PANTHER" id="PTHR30024:SF47">
    <property type="entry name" value="TAURINE-BINDING PERIPLASMIC PROTEIN"/>
    <property type="match status" value="1"/>
</dbReference>
<accession>A0A381TD44</accession>
<evidence type="ECO:0000256" key="2">
    <source>
        <dbReference type="ARBA" id="ARBA00010742"/>
    </source>
</evidence>
<dbReference type="PANTHER" id="PTHR30024">
    <property type="entry name" value="ALIPHATIC SULFONATES-BINDING PROTEIN-RELATED"/>
    <property type="match status" value="1"/>
</dbReference>
<dbReference type="Gene3D" id="3.40.190.10">
    <property type="entry name" value="Periplasmic binding protein-like II"/>
    <property type="match status" value="2"/>
</dbReference>
<dbReference type="AlphaFoldDB" id="A0A381TD44"/>
<comment type="subcellular location">
    <subcellularLocation>
        <location evidence="1">Periplasm</location>
    </subcellularLocation>
</comment>
<dbReference type="SUPFAM" id="SSF53850">
    <property type="entry name" value="Periplasmic binding protein-like II"/>
    <property type="match status" value="1"/>
</dbReference>
<proteinExistence type="inferred from homology"/>
<dbReference type="EMBL" id="UINC01004405">
    <property type="protein sequence ID" value="SVA14082.1"/>
    <property type="molecule type" value="Genomic_DNA"/>
</dbReference>
<comment type="similarity">
    <text evidence="2">Belongs to the bacterial solute-binding protein SsuA/TauA family.</text>
</comment>
<evidence type="ECO:0000259" key="4">
    <source>
        <dbReference type="Pfam" id="PF09084"/>
    </source>
</evidence>
<feature type="domain" description="SsuA/THI5-like" evidence="4">
    <location>
        <begin position="52"/>
        <end position="242"/>
    </location>
</feature>
<keyword evidence="3" id="KW-0732">Signal</keyword>
<evidence type="ECO:0000256" key="3">
    <source>
        <dbReference type="ARBA" id="ARBA00022729"/>
    </source>
</evidence>
<gene>
    <name evidence="5" type="ORF">METZ01_LOCUS66936</name>
</gene>
<evidence type="ECO:0000313" key="5">
    <source>
        <dbReference type="EMBL" id="SVA14082.1"/>
    </source>
</evidence>